<keyword evidence="5 12" id="KW-0812">Transmembrane</keyword>
<dbReference type="InterPro" id="IPR036942">
    <property type="entry name" value="Beta-barrel_TonB_sf"/>
</dbReference>
<dbReference type="EMBL" id="SMBX01000003">
    <property type="protein sequence ID" value="TCV00607.1"/>
    <property type="molecule type" value="Genomic_DNA"/>
</dbReference>
<comment type="similarity">
    <text evidence="2 12 13">Belongs to the TonB-dependent receptor family.</text>
</comment>
<evidence type="ECO:0000256" key="3">
    <source>
        <dbReference type="ARBA" id="ARBA00022448"/>
    </source>
</evidence>
<dbReference type="Gene3D" id="2.170.130.10">
    <property type="entry name" value="TonB-dependent receptor, plug domain"/>
    <property type="match status" value="1"/>
</dbReference>
<dbReference type="AlphaFoldDB" id="A0A4R3V6D6"/>
<dbReference type="PROSITE" id="PS52016">
    <property type="entry name" value="TONB_DEPENDENT_REC_3"/>
    <property type="match status" value="1"/>
</dbReference>
<feature type="domain" description="TonB-dependent receptor plug" evidence="16">
    <location>
        <begin position="57"/>
        <end position="167"/>
    </location>
</feature>
<evidence type="ECO:0000256" key="13">
    <source>
        <dbReference type="RuleBase" id="RU003357"/>
    </source>
</evidence>
<comment type="subcellular location">
    <subcellularLocation>
        <location evidence="1 12">Cell outer membrane</location>
        <topology evidence="1 12">Multi-pass membrane protein</topology>
    </subcellularLocation>
</comment>
<accession>A0A4R3V6D6</accession>
<proteinExistence type="inferred from homology"/>
<evidence type="ECO:0000256" key="9">
    <source>
        <dbReference type="ARBA" id="ARBA00023136"/>
    </source>
</evidence>
<evidence type="ECO:0000256" key="1">
    <source>
        <dbReference type="ARBA" id="ARBA00004571"/>
    </source>
</evidence>
<name>A0A4R3V6D6_9BURK</name>
<keyword evidence="7" id="KW-0406">Ion transport</keyword>
<evidence type="ECO:0000256" key="5">
    <source>
        <dbReference type="ARBA" id="ARBA00022692"/>
    </source>
</evidence>
<keyword evidence="11 12" id="KW-0998">Cell outer membrane</keyword>
<dbReference type="GO" id="GO:0044718">
    <property type="term" value="P:siderophore transmembrane transport"/>
    <property type="evidence" value="ECO:0007669"/>
    <property type="project" value="TreeGrafter"/>
</dbReference>
<evidence type="ECO:0000256" key="12">
    <source>
        <dbReference type="PROSITE-ProRule" id="PRU01360"/>
    </source>
</evidence>
<keyword evidence="3 12" id="KW-0813">Transport</keyword>
<dbReference type="InterPro" id="IPR012910">
    <property type="entry name" value="Plug_dom"/>
</dbReference>
<dbReference type="InterPro" id="IPR039426">
    <property type="entry name" value="TonB-dep_rcpt-like"/>
</dbReference>
<evidence type="ECO:0000256" key="7">
    <source>
        <dbReference type="ARBA" id="ARBA00023065"/>
    </source>
</evidence>
<keyword evidence="18" id="KW-1185">Reference proteome</keyword>
<keyword evidence="6 14" id="KW-0732">Signal</keyword>
<evidence type="ECO:0000313" key="18">
    <source>
        <dbReference type="Proteomes" id="UP000294692"/>
    </source>
</evidence>
<dbReference type="Gene3D" id="2.40.170.20">
    <property type="entry name" value="TonB-dependent receptor, beta-barrel domain"/>
    <property type="match status" value="1"/>
</dbReference>
<evidence type="ECO:0000256" key="8">
    <source>
        <dbReference type="ARBA" id="ARBA00023077"/>
    </source>
</evidence>
<evidence type="ECO:0000259" key="15">
    <source>
        <dbReference type="Pfam" id="PF00593"/>
    </source>
</evidence>
<keyword evidence="10 17" id="KW-0675">Receptor</keyword>
<dbReference type="NCBIfam" id="NF010038">
    <property type="entry name" value="PRK13513.1"/>
    <property type="match status" value="1"/>
</dbReference>
<organism evidence="17 18">
    <name type="scientific">Paracandidimonas soli</name>
    <dbReference type="NCBI Taxonomy" id="1917182"/>
    <lineage>
        <taxon>Bacteria</taxon>
        <taxon>Pseudomonadati</taxon>
        <taxon>Pseudomonadota</taxon>
        <taxon>Betaproteobacteria</taxon>
        <taxon>Burkholderiales</taxon>
        <taxon>Alcaligenaceae</taxon>
        <taxon>Paracandidimonas</taxon>
    </lineage>
</organism>
<dbReference type="InterPro" id="IPR037066">
    <property type="entry name" value="Plug_dom_sf"/>
</dbReference>
<evidence type="ECO:0000256" key="10">
    <source>
        <dbReference type="ARBA" id="ARBA00023170"/>
    </source>
</evidence>
<feature type="domain" description="TonB-dependent receptor-like beta-barrel" evidence="15">
    <location>
        <begin position="214"/>
        <end position="654"/>
    </location>
</feature>
<evidence type="ECO:0000256" key="4">
    <source>
        <dbReference type="ARBA" id="ARBA00022452"/>
    </source>
</evidence>
<feature type="signal peptide" evidence="14">
    <location>
        <begin position="1"/>
        <end position="31"/>
    </location>
</feature>
<evidence type="ECO:0000259" key="16">
    <source>
        <dbReference type="Pfam" id="PF07715"/>
    </source>
</evidence>
<dbReference type="GO" id="GO:0009279">
    <property type="term" value="C:cell outer membrane"/>
    <property type="evidence" value="ECO:0007669"/>
    <property type="project" value="UniProtKB-SubCell"/>
</dbReference>
<dbReference type="Proteomes" id="UP000294692">
    <property type="component" value="Unassembled WGS sequence"/>
</dbReference>
<dbReference type="Pfam" id="PF00593">
    <property type="entry name" value="TonB_dep_Rec_b-barrel"/>
    <property type="match status" value="1"/>
</dbReference>
<keyword evidence="8 13" id="KW-0798">TonB box</keyword>
<dbReference type="CDD" id="cd01347">
    <property type="entry name" value="ligand_gated_channel"/>
    <property type="match status" value="1"/>
</dbReference>
<protein>
    <submittedName>
        <fullName evidence="17">Outer membrane receptor for ferrienterochelin and colicins</fullName>
    </submittedName>
</protein>
<dbReference type="SUPFAM" id="SSF56935">
    <property type="entry name" value="Porins"/>
    <property type="match status" value="1"/>
</dbReference>
<dbReference type="Pfam" id="PF07715">
    <property type="entry name" value="Plug"/>
    <property type="match status" value="1"/>
</dbReference>
<feature type="chain" id="PRO_5020493177" evidence="14">
    <location>
        <begin position="32"/>
        <end position="681"/>
    </location>
</feature>
<evidence type="ECO:0000256" key="6">
    <source>
        <dbReference type="ARBA" id="ARBA00022729"/>
    </source>
</evidence>
<dbReference type="InterPro" id="IPR000531">
    <property type="entry name" value="Beta-barrel_TonB"/>
</dbReference>
<keyword evidence="9 12" id="KW-0472">Membrane</keyword>
<dbReference type="RefSeq" id="WP_132475279.1">
    <property type="nucleotide sequence ID" value="NZ_JBHRVM010000001.1"/>
</dbReference>
<evidence type="ECO:0000256" key="14">
    <source>
        <dbReference type="SAM" id="SignalP"/>
    </source>
</evidence>
<dbReference type="PANTHER" id="PTHR30069">
    <property type="entry name" value="TONB-DEPENDENT OUTER MEMBRANE RECEPTOR"/>
    <property type="match status" value="1"/>
</dbReference>
<gene>
    <name evidence="17" type="ORF">EV686_103188</name>
</gene>
<keyword evidence="4 12" id="KW-1134">Transmembrane beta strand</keyword>
<evidence type="ECO:0000256" key="11">
    <source>
        <dbReference type="ARBA" id="ARBA00023237"/>
    </source>
</evidence>
<evidence type="ECO:0000256" key="2">
    <source>
        <dbReference type="ARBA" id="ARBA00009810"/>
    </source>
</evidence>
<reference evidence="17 18" key="1">
    <citation type="submission" date="2019-03" db="EMBL/GenBank/DDBJ databases">
        <title>Genomic Encyclopedia of Type Strains, Phase IV (KMG-IV): sequencing the most valuable type-strain genomes for metagenomic binning, comparative biology and taxonomic classification.</title>
        <authorList>
            <person name="Goeker M."/>
        </authorList>
    </citation>
    <scope>NUCLEOTIDE SEQUENCE [LARGE SCALE GENOMIC DNA]</scope>
    <source>
        <strain evidence="17 18">DSM 100048</strain>
    </source>
</reference>
<dbReference type="GO" id="GO:0015344">
    <property type="term" value="F:siderophore uptake transmembrane transporter activity"/>
    <property type="evidence" value="ECO:0007669"/>
    <property type="project" value="TreeGrafter"/>
</dbReference>
<evidence type="ECO:0000313" key="17">
    <source>
        <dbReference type="EMBL" id="TCV00607.1"/>
    </source>
</evidence>
<dbReference type="PANTHER" id="PTHR30069:SF53">
    <property type="entry name" value="COLICIN I RECEPTOR-RELATED"/>
    <property type="match status" value="1"/>
</dbReference>
<dbReference type="OrthoDB" id="183532at2"/>
<comment type="caution">
    <text evidence="17">The sequence shown here is derived from an EMBL/GenBank/DDBJ whole genome shotgun (WGS) entry which is preliminary data.</text>
</comment>
<sequence length="681" mass="74891">MSNRLQPNRLAVALQLALAGTTVGLLSVAQAQQTGAANTPVTLGNIVVSASGFEQAVEDAPASITVIPHEELAKRAYPDITEALKDVPGVVVTGGGSSSDISIRGMASGYTMLLVDGVRQNSRETRPNSDGSGIEQGWLPPIEAIERIEVIRGPMSSLYGSDAMGGVINIITRKVAKEWGGSVRMEGTLQGHSRSGDIYGGNVYLTGPLVDDLLGIQIYGNLSRRNEDKFVNGFNKQQTESGTVKLSLTPNKDHDITLEAGRTLQERTSNPGKSMALESCRGTRCTPNEMSQSKYSRNVYALSHNGRWGKATSYSYVQQEQIDNPGRNMFLKNTEANSQWTLPLGSHIVTAGASYKKESLEDMGNQLTSLSKLDRYQWALYVEDEWSMTDSFALTGGVRMNKDENYGTHWTPRLYGVWHATDNFSIKGGVSTGFKAPSLRSAVADWGQITGGGGDPAIIRGNPDLKPEKSISQELSFIWDNRQDLSASLTLFNTDFKDKITEVRTCMDSGSTPPGSAIVDENCSINGVPFKFISDRLNVDKANMRGIEATLTWQPHEEVRLAANYTYTRSEQKSGDFKGQPLNKMPKHMFNTTVDWMPNEATDLWARWNFRGKSSEYLSRTSMAEGTPSFAFLDAGVQYKLNRNLTVGFAVYNIFDKQVNSEDFGAVYDGRRYWASATYRF</sequence>